<proteinExistence type="predicted"/>
<dbReference type="InterPro" id="IPR025227">
    <property type="entry name" value="DUF4169"/>
</dbReference>
<dbReference type="OrthoDB" id="7192657at2"/>
<dbReference type="Proteomes" id="UP000187266">
    <property type="component" value="Chromosome"/>
</dbReference>
<accession>A0A1U7DFI7</accession>
<dbReference type="STRING" id="1267768.BV394_02680"/>
<protein>
    <submittedName>
        <fullName evidence="1">Uncharacterized protein</fullName>
    </submittedName>
</protein>
<accession>A0A2M9DGG9</accession>
<organism evidence="1 2">
    <name type="scientific">Brevirhabdus pacifica</name>
    <dbReference type="NCBI Taxonomy" id="1267768"/>
    <lineage>
        <taxon>Bacteria</taxon>
        <taxon>Pseudomonadati</taxon>
        <taxon>Pseudomonadota</taxon>
        <taxon>Alphaproteobacteria</taxon>
        <taxon>Rhodobacterales</taxon>
        <taxon>Paracoccaceae</taxon>
        <taxon>Brevirhabdus</taxon>
    </lineage>
</organism>
<dbReference type="EMBL" id="CP019124">
    <property type="protein sequence ID" value="APX88770.1"/>
    <property type="molecule type" value="Genomic_DNA"/>
</dbReference>
<gene>
    <name evidence="1" type="ORF">BV394_02680</name>
</gene>
<dbReference type="Pfam" id="PF13770">
    <property type="entry name" value="DUF4169"/>
    <property type="match status" value="1"/>
</dbReference>
<evidence type="ECO:0000313" key="2">
    <source>
        <dbReference type="Proteomes" id="UP000187266"/>
    </source>
</evidence>
<reference evidence="1 2" key="1">
    <citation type="submission" date="2017-01" db="EMBL/GenBank/DDBJ databases">
        <title>Genomic analysis of Xuhuaishuia manganoxidans DY6-4.</title>
        <authorList>
            <person name="Wang X."/>
        </authorList>
    </citation>
    <scope>NUCLEOTIDE SEQUENCE [LARGE SCALE GENOMIC DNA]</scope>
    <source>
        <strain evidence="1 2">DY6-4</strain>
    </source>
</reference>
<dbReference type="RefSeq" id="WP_076978794.1">
    <property type="nucleotide sequence ID" value="NZ_CP019124.1"/>
</dbReference>
<dbReference type="AlphaFoldDB" id="A0A1U7DFI7"/>
<evidence type="ECO:0000313" key="1">
    <source>
        <dbReference type="EMBL" id="APX88770.1"/>
    </source>
</evidence>
<keyword evidence="2" id="KW-1185">Reference proteome</keyword>
<name>A0A1U7DFI7_9RHOB</name>
<sequence length="62" mass="7085">MNDVVNLRTVRKQKTREEHRQVAAQNAINSGLSKAQRILAASRSDVARRKLDEHKLTGMEEE</sequence>